<dbReference type="AlphaFoldDB" id="A0A5C6V8K4"/>
<feature type="domain" description="BPTI/Kunitz inhibitor" evidence="4">
    <location>
        <begin position="29"/>
        <end position="78"/>
    </location>
</feature>
<evidence type="ECO:0000256" key="3">
    <source>
        <dbReference type="ARBA" id="ARBA00023157"/>
    </source>
</evidence>
<name>A0A5C6V8K4_9FLAO</name>
<dbReference type="RefSeq" id="WP_147014009.1">
    <property type="nucleotide sequence ID" value="NZ_VORB01000004.1"/>
</dbReference>
<comment type="caution">
    <text evidence="5">The sequence shown here is derived from an EMBL/GenBank/DDBJ whole genome shotgun (WGS) entry which is preliminary data.</text>
</comment>
<dbReference type="SMART" id="SM00131">
    <property type="entry name" value="KU"/>
    <property type="match status" value="1"/>
</dbReference>
<evidence type="ECO:0000256" key="1">
    <source>
        <dbReference type="ARBA" id="ARBA00004613"/>
    </source>
</evidence>
<proteinExistence type="predicted"/>
<keyword evidence="6" id="KW-1185">Reference proteome</keyword>
<organism evidence="5 6">
    <name type="scientific">Luteibaculum oceani</name>
    <dbReference type="NCBI Taxonomy" id="1294296"/>
    <lineage>
        <taxon>Bacteria</taxon>
        <taxon>Pseudomonadati</taxon>
        <taxon>Bacteroidota</taxon>
        <taxon>Flavobacteriia</taxon>
        <taxon>Flavobacteriales</taxon>
        <taxon>Luteibaculaceae</taxon>
        <taxon>Luteibaculum</taxon>
    </lineage>
</organism>
<dbReference type="OrthoDB" id="459223at2"/>
<sequence>MRLAVLLLFFAFGLISCEKEVKDCPAERCSLKPDAGPCEAAIKKYYYSRERNKCLEFTWGGCKGTVPFNTLADCQGACLCKD</sequence>
<dbReference type="InterPro" id="IPR002223">
    <property type="entry name" value="Kunitz_BPTI"/>
</dbReference>
<comment type="subcellular location">
    <subcellularLocation>
        <location evidence="1">Secreted</location>
    </subcellularLocation>
</comment>
<protein>
    <submittedName>
        <fullName evidence="5">Proteinase inhibitor I4 serpin</fullName>
    </submittedName>
</protein>
<evidence type="ECO:0000256" key="2">
    <source>
        <dbReference type="ARBA" id="ARBA00022525"/>
    </source>
</evidence>
<dbReference type="GO" id="GO:0005615">
    <property type="term" value="C:extracellular space"/>
    <property type="evidence" value="ECO:0007669"/>
    <property type="project" value="TreeGrafter"/>
</dbReference>
<evidence type="ECO:0000259" key="4">
    <source>
        <dbReference type="PROSITE" id="PS50279"/>
    </source>
</evidence>
<dbReference type="Gene3D" id="4.10.410.10">
    <property type="entry name" value="Pancreatic trypsin inhibitor Kunitz domain"/>
    <property type="match status" value="1"/>
</dbReference>
<keyword evidence="2" id="KW-0964">Secreted</keyword>
<dbReference type="PANTHER" id="PTHR10083:SF376">
    <property type="entry name" value="SERINE PEPTIDASE INHIBITOR, KUNITZ TYPE, 3"/>
    <property type="match status" value="1"/>
</dbReference>
<accession>A0A5C6V8K4</accession>
<dbReference type="GO" id="GO:0004867">
    <property type="term" value="F:serine-type endopeptidase inhibitor activity"/>
    <property type="evidence" value="ECO:0007669"/>
    <property type="project" value="InterPro"/>
</dbReference>
<dbReference type="Pfam" id="PF00014">
    <property type="entry name" value="Kunitz_BPTI"/>
    <property type="match status" value="1"/>
</dbReference>
<dbReference type="EMBL" id="VORB01000004">
    <property type="protein sequence ID" value="TXC81347.1"/>
    <property type="molecule type" value="Genomic_DNA"/>
</dbReference>
<dbReference type="SUPFAM" id="SSF57362">
    <property type="entry name" value="BPTI-like"/>
    <property type="match status" value="1"/>
</dbReference>
<dbReference type="InterPro" id="IPR050098">
    <property type="entry name" value="TFPI/VKTCI-like"/>
</dbReference>
<dbReference type="PANTHER" id="PTHR10083">
    <property type="entry name" value="KUNITZ-TYPE PROTEASE INHIBITOR-RELATED"/>
    <property type="match status" value="1"/>
</dbReference>
<evidence type="ECO:0000313" key="5">
    <source>
        <dbReference type="EMBL" id="TXC81347.1"/>
    </source>
</evidence>
<dbReference type="Proteomes" id="UP000321168">
    <property type="component" value="Unassembled WGS sequence"/>
</dbReference>
<dbReference type="PROSITE" id="PS50279">
    <property type="entry name" value="BPTI_KUNITZ_2"/>
    <property type="match status" value="1"/>
</dbReference>
<dbReference type="InterPro" id="IPR036880">
    <property type="entry name" value="Kunitz_BPTI_sf"/>
</dbReference>
<evidence type="ECO:0000313" key="6">
    <source>
        <dbReference type="Proteomes" id="UP000321168"/>
    </source>
</evidence>
<dbReference type="PROSITE" id="PS51257">
    <property type="entry name" value="PROKAR_LIPOPROTEIN"/>
    <property type="match status" value="1"/>
</dbReference>
<reference evidence="5 6" key="1">
    <citation type="submission" date="2019-08" db="EMBL/GenBank/DDBJ databases">
        <title>Genome of Luteibaculum oceani JCM 18817.</title>
        <authorList>
            <person name="Bowman J.P."/>
        </authorList>
    </citation>
    <scope>NUCLEOTIDE SEQUENCE [LARGE SCALE GENOMIC DNA]</scope>
    <source>
        <strain evidence="5 6">JCM 18817</strain>
    </source>
</reference>
<gene>
    <name evidence="5" type="ORF">FRX97_04910</name>
</gene>
<keyword evidence="3" id="KW-1015">Disulfide bond</keyword>